<dbReference type="OrthoDB" id="8068875at2759"/>
<gene>
    <name evidence="8" type="ORF">AURANDRAFT_9888</name>
</gene>
<organism evidence="9">
    <name type="scientific">Aureococcus anophagefferens</name>
    <name type="common">Harmful bloom alga</name>
    <dbReference type="NCBI Taxonomy" id="44056"/>
    <lineage>
        <taxon>Eukaryota</taxon>
        <taxon>Sar</taxon>
        <taxon>Stramenopiles</taxon>
        <taxon>Ochrophyta</taxon>
        <taxon>Pelagophyceae</taxon>
        <taxon>Pelagomonadales</taxon>
        <taxon>Pelagomonadaceae</taxon>
        <taxon>Aureococcus</taxon>
    </lineage>
</organism>
<dbReference type="EMBL" id="GL833733">
    <property type="protein sequence ID" value="EGB02184.1"/>
    <property type="molecule type" value="Genomic_DNA"/>
</dbReference>
<evidence type="ECO:0000256" key="1">
    <source>
        <dbReference type="ARBA" id="ARBA00000885"/>
    </source>
</evidence>
<dbReference type="InParanoid" id="F0YRS5"/>
<dbReference type="KEGG" id="aaf:AURANDRAFT_9888"/>
<evidence type="ECO:0000256" key="6">
    <source>
        <dbReference type="PROSITE-ProRule" id="PRU00104"/>
    </source>
</evidence>
<dbReference type="PROSITE" id="PS50237">
    <property type="entry name" value="HECT"/>
    <property type="match status" value="1"/>
</dbReference>
<comment type="catalytic activity">
    <reaction evidence="1">
        <text>S-ubiquitinyl-[E2 ubiquitin-conjugating enzyme]-L-cysteine + [acceptor protein]-L-lysine = [E2 ubiquitin-conjugating enzyme]-L-cysteine + N(6)-ubiquitinyl-[acceptor protein]-L-lysine.</text>
        <dbReference type="EC" id="2.3.2.26"/>
    </reaction>
</comment>
<evidence type="ECO:0000313" key="9">
    <source>
        <dbReference type="Proteomes" id="UP000002729"/>
    </source>
</evidence>
<dbReference type="RefSeq" id="XP_009043117.1">
    <property type="nucleotide sequence ID" value="XM_009044869.1"/>
</dbReference>
<keyword evidence="5 6" id="KW-0833">Ubl conjugation pathway</keyword>
<feature type="active site" description="Glycyl thioester intermediate" evidence="6">
    <location>
        <position position="46"/>
    </location>
</feature>
<accession>F0YRS5</accession>
<dbReference type="AlphaFoldDB" id="F0YRS5"/>
<dbReference type="SUPFAM" id="SSF56204">
    <property type="entry name" value="Hect, E3 ligase catalytic domain"/>
    <property type="match status" value="1"/>
</dbReference>
<evidence type="ECO:0000256" key="4">
    <source>
        <dbReference type="ARBA" id="ARBA00022679"/>
    </source>
</evidence>
<reference evidence="8 9" key="1">
    <citation type="journal article" date="2011" name="Proc. Natl. Acad. Sci. U.S.A.">
        <title>Niche of harmful alga Aureococcus anophagefferens revealed through ecogenomics.</title>
        <authorList>
            <person name="Gobler C.J."/>
            <person name="Berry D.L."/>
            <person name="Dyhrman S.T."/>
            <person name="Wilhelm S.W."/>
            <person name="Salamov A."/>
            <person name="Lobanov A.V."/>
            <person name="Zhang Y."/>
            <person name="Collier J.L."/>
            <person name="Wurch L.L."/>
            <person name="Kustka A.B."/>
            <person name="Dill B.D."/>
            <person name="Shah M."/>
            <person name="VerBerkmoes N.C."/>
            <person name="Kuo A."/>
            <person name="Terry A."/>
            <person name="Pangilinan J."/>
            <person name="Lindquist E.A."/>
            <person name="Lucas S."/>
            <person name="Paulsen I.T."/>
            <person name="Hattenrath-Lehmann T.K."/>
            <person name="Talmage S.C."/>
            <person name="Walker E.A."/>
            <person name="Koch F."/>
            <person name="Burson A.M."/>
            <person name="Marcoval M.A."/>
            <person name="Tang Y.Z."/>
            <person name="Lecleir G.R."/>
            <person name="Coyne K.J."/>
            <person name="Berg G.M."/>
            <person name="Bertrand E.M."/>
            <person name="Saito M.A."/>
            <person name="Gladyshev V.N."/>
            <person name="Grigoriev I.V."/>
        </authorList>
    </citation>
    <scope>NUCLEOTIDE SEQUENCE [LARGE SCALE GENOMIC DNA]</scope>
    <source>
        <strain evidence="9">CCMP 1984</strain>
    </source>
</reference>
<feature type="non-terminal residue" evidence="8">
    <location>
        <position position="1"/>
    </location>
</feature>
<dbReference type="GO" id="GO:0016567">
    <property type="term" value="P:protein ubiquitination"/>
    <property type="evidence" value="ECO:0007669"/>
    <property type="project" value="TreeGrafter"/>
</dbReference>
<dbReference type="GeneID" id="20229474"/>
<dbReference type="PANTHER" id="PTHR11254">
    <property type="entry name" value="HECT DOMAIN UBIQUITIN-PROTEIN LIGASE"/>
    <property type="match status" value="1"/>
</dbReference>
<sequence>LQFCTGSSRVPCHGFRALQRNDGKYQRFCIQSLPRNELRFPRAHTCFNRIDLPLYSSYAELEAGLKVLI</sequence>
<dbReference type="PANTHER" id="PTHR11254:SF440">
    <property type="entry name" value="E3 UBIQUITIN-PROTEIN LIGASE NEDD-4"/>
    <property type="match status" value="1"/>
</dbReference>
<evidence type="ECO:0000313" key="8">
    <source>
        <dbReference type="EMBL" id="EGB02184.1"/>
    </source>
</evidence>
<keyword evidence="4" id="KW-0808">Transferase</keyword>
<dbReference type="GO" id="GO:0061630">
    <property type="term" value="F:ubiquitin protein ligase activity"/>
    <property type="evidence" value="ECO:0007669"/>
    <property type="project" value="UniProtKB-EC"/>
</dbReference>
<feature type="domain" description="HECT" evidence="7">
    <location>
        <begin position="1"/>
        <end position="69"/>
    </location>
</feature>
<protein>
    <recommendedName>
        <fullName evidence="3">HECT-type E3 ubiquitin transferase</fullName>
        <ecNumber evidence="3">2.3.2.26</ecNumber>
    </recommendedName>
</protein>
<evidence type="ECO:0000256" key="3">
    <source>
        <dbReference type="ARBA" id="ARBA00012485"/>
    </source>
</evidence>
<dbReference type="InterPro" id="IPR035983">
    <property type="entry name" value="Hect_E3_ubiquitin_ligase"/>
</dbReference>
<feature type="non-terminal residue" evidence="8">
    <location>
        <position position="69"/>
    </location>
</feature>
<dbReference type="Gene3D" id="3.30.2410.10">
    <property type="entry name" value="Hect, E3 ligase catalytic domain"/>
    <property type="match status" value="1"/>
</dbReference>
<dbReference type="EC" id="2.3.2.26" evidence="3"/>
<dbReference type="Proteomes" id="UP000002729">
    <property type="component" value="Unassembled WGS sequence"/>
</dbReference>
<dbReference type="GO" id="GO:0006511">
    <property type="term" value="P:ubiquitin-dependent protein catabolic process"/>
    <property type="evidence" value="ECO:0007669"/>
    <property type="project" value="TreeGrafter"/>
</dbReference>
<keyword evidence="9" id="KW-1185">Reference proteome</keyword>
<dbReference type="InterPro" id="IPR000569">
    <property type="entry name" value="HECT_dom"/>
</dbReference>
<proteinExistence type="predicted"/>
<dbReference type="InterPro" id="IPR050409">
    <property type="entry name" value="E3_ubiq-protein_ligase"/>
</dbReference>
<evidence type="ECO:0000259" key="7">
    <source>
        <dbReference type="PROSITE" id="PS50237"/>
    </source>
</evidence>
<dbReference type="GO" id="GO:0005737">
    <property type="term" value="C:cytoplasm"/>
    <property type="evidence" value="ECO:0007669"/>
    <property type="project" value="TreeGrafter"/>
</dbReference>
<evidence type="ECO:0000256" key="5">
    <source>
        <dbReference type="ARBA" id="ARBA00022786"/>
    </source>
</evidence>
<comment type="pathway">
    <text evidence="2">Protein modification; protein ubiquitination.</text>
</comment>
<dbReference type="Pfam" id="PF00632">
    <property type="entry name" value="HECT"/>
    <property type="match status" value="1"/>
</dbReference>
<evidence type="ECO:0000256" key="2">
    <source>
        <dbReference type="ARBA" id="ARBA00004906"/>
    </source>
</evidence>
<name>F0YRS5_AURAN</name>